<evidence type="ECO:0000313" key="2">
    <source>
        <dbReference type="EMBL" id="KDR95427.1"/>
    </source>
</evidence>
<accession>A0A069RML0</accession>
<dbReference type="InterPro" id="IPR029063">
    <property type="entry name" value="SAM-dependent_MTases_sf"/>
</dbReference>
<sequence length="190" mass="20728">MSHIFDENMRKKLEGPKRQEEMKPIQTLKKLGLEKGDVILDIGCGIGFFSIPASEIVGESGKVYAADISEVMLKELSEKISKQGITNIVPVLSDGNSISTGGQPPTFCLLVNVVHEVDDKEDLIGMTHSLMDKGGKIAVIDFKKIPTDGGPPLEFRLSQGELENLLKSQGYTIAGKGDISERFYFVTGEK</sequence>
<dbReference type="STRING" id="1121324.CLIT_10c01540"/>
<dbReference type="Proteomes" id="UP000027946">
    <property type="component" value="Unassembled WGS sequence"/>
</dbReference>
<dbReference type="GO" id="GO:0032259">
    <property type="term" value="P:methylation"/>
    <property type="evidence" value="ECO:0007669"/>
    <property type="project" value="UniProtKB-KW"/>
</dbReference>
<dbReference type="OrthoDB" id="9782855at2"/>
<dbReference type="EMBL" id="JJMM01000010">
    <property type="protein sequence ID" value="KDR95427.1"/>
    <property type="molecule type" value="Genomic_DNA"/>
</dbReference>
<protein>
    <submittedName>
        <fullName evidence="2">Methylase involved in ubiquinone/menaquinone biosynthesis</fullName>
    </submittedName>
</protein>
<keyword evidence="2" id="KW-0489">Methyltransferase</keyword>
<reference evidence="2 3" key="1">
    <citation type="submission" date="2014-03" db="EMBL/GenBank/DDBJ databases">
        <title>Genome sequence of Clostridium litorale W6, DSM 5388.</title>
        <authorList>
            <person name="Poehlein A."/>
            <person name="Jagirdar A."/>
            <person name="Khonsari B."/>
            <person name="Chibani C.M."/>
            <person name="Gutierrez Gutierrez D.A."/>
            <person name="Davydova E."/>
            <person name="Alghaithi H.S."/>
            <person name="Nair K.P."/>
            <person name="Dhamotharan K."/>
            <person name="Chandran L."/>
            <person name="G W."/>
            <person name="Daniel R."/>
        </authorList>
    </citation>
    <scope>NUCLEOTIDE SEQUENCE [LARGE SCALE GENOMIC DNA]</scope>
    <source>
        <strain evidence="2 3">W6</strain>
    </source>
</reference>
<evidence type="ECO:0000313" key="3">
    <source>
        <dbReference type="Proteomes" id="UP000027946"/>
    </source>
</evidence>
<dbReference type="CDD" id="cd02440">
    <property type="entry name" value="AdoMet_MTases"/>
    <property type="match status" value="1"/>
</dbReference>
<gene>
    <name evidence="2" type="ORF">CLIT_10c01540</name>
</gene>
<feature type="region of interest" description="Disordered" evidence="1">
    <location>
        <begin position="1"/>
        <end position="21"/>
    </location>
</feature>
<dbReference type="RefSeq" id="WP_038263659.1">
    <property type="nucleotide sequence ID" value="NZ_FSRH01000010.1"/>
</dbReference>
<keyword evidence="2" id="KW-0808">Transferase</keyword>
<dbReference type="SUPFAM" id="SSF53335">
    <property type="entry name" value="S-adenosyl-L-methionine-dependent methyltransferases"/>
    <property type="match status" value="1"/>
</dbReference>
<proteinExistence type="predicted"/>
<dbReference type="Gene3D" id="3.40.50.150">
    <property type="entry name" value="Vaccinia Virus protein VP39"/>
    <property type="match status" value="1"/>
</dbReference>
<dbReference type="AlphaFoldDB" id="A0A069RML0"/>
<dbReference type="eggNOG" id="COG2226">
    <property type="taxonomic scope" value="Bacteria"/>
</dbReference>
<keyword evidence="3" id="KW-1185">Reference proteome</keyword>
<keyword evidence="2" id="KW-0830">Ubiquinone</keyword>
<name>A0A069RML0_PEPLI</name>
<dbReference type="GO" id="GO:0008168">
    <property type="term" value="F:methyltransferase activity"/>
    <property type="evidence" value="ECO:0007669"/>
    <property type="project" value="UniProtKB-KW"/>
</dbReference>
<dbReference type="Pfam" id="PF01209">
    <property type="entry name" value="Ubie_methyltran"/>
    <property type="match status" value="1"/>
</dbReference>
<evidence type="ECO:0000256" key="1">
    <source>
        <dbReference type="SAM" id="MobiDB-lite"/>
    </source>
</evidence>
<organism evidence="2 3">
    <name type="scientific">Peptoclostridium litorale DSM 5388</name>
    <dbReference type="NCBI Taxonomy" id="1121324"/>
    <lineage>
        <taxon>Bacteria</taxon>
        <taxon>Bacillati</taxon>
        <taxon>Bacillota</taxon>
        <taxon>Clostridia</taxon>
        <taxon>Peptostreptococcales</taxon>
        <taxon>Peptoclostridiaceae</taxon>
        <taxon>Peptoclostridium</taxon>
    </lineage>
</organism>
<comment type="caution">
    <text evidence="2">The sequence shown here is derived from an EMBL/GenBank/DDBJ whole genome shotgun (WGS) entry which is preliminary data.</text>
</comment>